<dbReference type="SMART" id="SM00409">
    <property type="entry name" value="IG"/>
    <property type="match status" value="1"/>
</dbReference>
<organism evidence="7 8">
    <name type="scientific">Ciona intestinalis</name>
    <name type="common">Transparent sea squirt</name>
    <name type="synonym">Ascidia intestinalis</name>
    <dbReference type="NCBI Taxonomy" id="7719"/>
    <lineage>
        <taxon>Eukaryota</taxon>
        <taxon>Metazoa</taxon>
        <taxon>Chordata</taxon>
        <taxon>Tunicata</taxon>
        <taxon>Ascidiacea</taxon>
        <taxon>Phlebobranchia</taxon>
        <taxon>Cionidae</taxon>
        <taxon>Ciona</taxon>
    </lineage>
</organism>
<feature type="coiled-coil region" evidence="4">
    <location>
        <begin position="296"/>
        <end position="334"/>
    </location>
</feature>
<feature type="compositionally biased region" description="Basic and acidic residues" evidence="5">
    <location>
        <begin position="588"/>
        <end position="598"/>
    </location>
</feature>
<dbReference type="AlphaFoldDB" id="F6RYL0"/>
<keyword evidence="3" id="KW-0393">Immunoglobulin domain</keyword>
<feature type="compositionally biased region" description="Basic and acidic residues" evidence="5">
    <location>
        <begin position="172"/>
        <end position="187"/>
    </location>
</feature>
<feature type="region of interest" description="Disordered" evidence="5">
    <location>
        <begin position="588"/>
        <end position="645"/>
    </location>
</feature>
<reference evidence="8" key="1">
    <citation type="journal article" date="2002" name="Science">
        <title>The draft genome of Ciona intestinalis: insights into chordate and vertebrate origins.</title>
        <authorList>
            <person name="Dehal P."/>
            <person name="Satou Y."/>
            <person name="Campbell R.K."/>
            <person name="Chapman J."/>
            <person name="Degnan B."/>
            <person name="De Tomaso A."/>
            <person name="Davidson B."/>
            <person name="Di Gregorio A."/>
            <person name="Gelpke M."/>
            <person name="Goodstein D.M."/>
            <person name="Harafuji N."/>
            <person name="Hastings K.E."/>
            <person name="Ho I."/>
            <person name="Hotta K."/>
            <person name="Huang W."/>
            <person name="Kawashima T."/>
            <person name="Lemaire P."/>
            <person name="Martinez D."/>
            <person name="Meinertzhagen I.A."/>
            <person name="Necula S."/>
            <person name="Nonaka M."/>
            <person name="Putnam N."/>
            <person name="Rash S."/>
            <person name="Saiga H."/>
            <person name="Satake M."/>
            <person name="Terry A."/>
            <person name="Yamada L."/>
            <person name="Wang H.G."/>
            <person name="Awazu S."/>
            <person name="Azumi K."/>
            <person name="Boore J."/>
            <person name="Branno M."/>
            <person name="Chin-Bow S."/>
            <person name="DeSantis R."/>
            <person name="Doyle S."/>
            <person name="Francino P."/>
            <person name="Keys D.N."/>
            <person name="Haga S."/>
            <person name="Hayashi H."/>
            <person name="Hino K."/>
            <person name="Imai K.S."/>
            <person name="Inaba K."/>
            <person name="Kano S."/>
            <person name="Kobayashi K."/>
            <person name="Kobayashi M."/>
            <person name="Lee B.I."/>
            <person name="Makabe K.W."/>
            <person name="Manohar C."/>
            <person name="Matassi G."/>
            <person name="Medina M."/>
            <person name="Mochizuki Y."/>
            <person name="Mount S."/>
            <person name="Morishita T."/>
            <person name="Miura S."/>
            <person name="Nakayama A."/>
            <person name="Nishizaka S."/>
            <person name="Nomoto H."/>
            <person name="Ohta F."/>
            <person name="Oishi K."/>
            <person name="Rigoutsos I."/>
            <person name="Sano M."/>
            <person name="Sasaki A."/>
            <person name="Sasakura Y."/>
            <person name="Shoguchi E."/>
            <person name="Shin-i T."/>
            <person name="Spagnuolo A."/>
            <person name="Stainier D."/>
            <person name="Suzuki M.M."/>
            <person name="Tassy O."/>
            <person name="Takatori N."/>
            <person name="Tokuoka M."/>
            <person name="Yagi K."/>
            <person name="Yoshizaki F."/>
            <person name="Wada S."/>
            <person name="Zhang C."/>
            <person name="Hyatt P.D."/>
            <person name="Larimer F."/>
            <person name="Detter C."/>
            <person name="Doggett N."/>
            <person name="Glavina T."/>
            <person name="Hawkins T."/>
            <person name="Richardson P."/>
            <person name="Lucas S."/>
            <person name="Kohara Y."/>
            <person name="Levine M."/>
            <person name="Satoh N."/>
            <person name="Rokhsar D.S."/>
        </authorList>
    </citation>
    <scope>NUCLEOTIDE SEQUENCE [LARGE SCALE GENOMIC DNA]</scope>
</reference>
<evidence type="ECO:0000256" key="5">
    <source>
        <dbReference type="SAM" id="MobiDB-lite"/>
    </source>
</evidence>
<protein>
    <recommendedName>
        <fullName evidence="6">Ig-like domain-containing protein</fullName>
    </recommendedName>
</protein>
<evidence type="ECO:0000256" key="3">
    <source>
        <dbReference type="ARBA" id="ARBA00023319"/>
    </source>
</evidence>
<dbReference type="Proteomes" id="UP000008144">
    <property type="component" value="Chromosome 9"/>
</dbReference>
<feature type="region of interest" description="Disordered" evidence="5">
    <location>
        <begin position="93"/>
        <end position="242"/>
    </location>
</feature>
<feature type="region of interest" description="Disordered" evidence="5">
    <location>
        <begin position="51"/>
        <end position="71"/>
    </location>
</feature>
<evidence type="ECO:0000256" key="4">
    <source>
        <dbReference type="SAM" id="Coils"/>
    </source>
</evidence>
<evidence type="ECO:0000256" key="1">
    <source>
        <dbReference type="ARBA" id="ARBA00006692"/>
    </source>
</evidence>
<dbReference type="InterPro" id="IPR003599">
    <property type="entry name" value="Ig_sub"/>
</dbReference>
<dbReference type="PROSITE" id="PS50835">
    <property type="entry name" value="IG_LIKE"/>
    <property type="match status" value="1"/>
</dbReference>
<feature type="region of interest" description="Disordered" evidence="5">
    <location>
        <begin position="257"/>
        <end position="283"/>
    </location>
</feature>
<dbReference type="Ensembl" id="ENSCINT00000003250.3">
    <property type="protein sequence ID" value="ENSCINP00000003250.3"/>
    <property type="gene ID" value="ENSCING00000001619.3"/>
</dbReference>
<evidence type="ECO:0000313" key="8">
    <source>
        <dbReference type="Proteomes" id="UP000008144"/>
    </source>
</evidence>
<dbReference type="SUPFAM" id="SSF48726">
    <property type="entry name" value="Immunoglobulin"/>
    <property type="match status" value="1"/>
</dbReference>
<evidence type="ECO:0000313" key="7">
    <source>
        <dbReference type="Ensembl" id="ENSCINP00000003250.3"/>
    </source>
</evidence>
<feature type="compositionally biased region" description="Acidic residues" evidence="5">
    <location>
        <begin position="618"/>
        <end position="633"/>
    </location>
</feature>
<dbReference type="EMBL" id="EAAA01002919">
    <property type="status" value="NOT_ANNOTATED_CDS"/>
    <property type="molecule type" value="Genomic_DNA"/>
</dbReference>
<reference evidence="7" key="3">
    <citation type="submission" date="2025-08" db="UniProtKB">
        <authorList>
            <consortium name="Ensembl"/>
        </authorList>
    </citation>
    <scope>IDENTIFICATION</scope>
</reference>
<reference evidence="7" key="4">
    <citation type="submission" date="2025-09" db="UniProtKB">
        <authorList>
            <consortium name="Ensembl"/>
        </authorList>
    </citation>
    <scope>IDENTIFICATION</scope>
</reference>
<dbReference type="InterPro" id="IPR036179">
    <property type="entry name" value="Ig-like_dom_sf"/>
</dbReference>
<accession>F6RYL0</accession>
<dbReference type="InterPro" id="IPR013098">
    <property type="entry name" value="Ig_I-set"/>
</dbReference>
<feature type="coiled-coil region" evidence="4">
    <location>
        <begin position="444"/>
        <end position="471"/>
    </location>
</feature>
<feature type="region of interest" description="Disordered" evidence="5">
    <location>
        <begin position="539"/>
        <end position="565"/>
    </location>
</feature>
<dbReference type="FunFam" id="2.60.40.10:FF:000080">
    <property type="entry name" value="Myosin light chain kinase, smooth muscle"/>
    <property type="match status" value="1"/>
</dbReference>
<feature type="compositionally biased region" description="Low complexity" evidence="5">
    <location>
        <begin position="263"/>
        <end position="273"/>
    </location>
</feature>
<feature type="compositionally biased region" description="Basic and acidic residues" evidence="5">
    <location>
        <begin position="93"/>
        <end position="135"/>
    </location>
</feature>
<sequence length="748" mass="87843">MGEKENRKKSREKMEKDRKQSKEKREREIARFQAEIYPQYVIGRSFIKKKRKQLITSEDGPVEAPKNKTTKTFVPKLSGTVKGKFEALEKKKQEEARLKTETERKKRNERDSREKKRMQIELAKKKQMKEEGKSCDEEEEEDVKIIKSKSPGKINIDFQEEEKRRKERKSRKLEMEKMLRMKEEIRSMKQPVQNEESSDEEYHAQDSPTPAPKKLTTDFSKLLKEQENKQRSQIEEEKRRKLEEEKLAFRAARLAAGETDGVSSSSLQSQSSSPEVSRKKPNRLASSFTKFDVLEAQRFEEERKRIQEKRNALLEEERKMFEKTKAMMKECSDESLAALFNCETCQLNKSFTEFDKVERMRIKEERDSLFQEKARKLEEERRLFKEAREQMIKTPRTLRFEIKSCVFKDIKDDSDSADEVNSSMPCQPNKLPSTLTNFNVIEGQRLEKERIRLHEERIKQLENEIKIFEDQRKQNPIQRIDSVDDVTSATKELLQSAKNCPRPKKLASSFTKFDVVEKKRREEERKRLQEERARKLAEERRMFKESREQLNNQSDSEKEDSISCDAPIVGKMDIRGKIEAVVRAQEEAERKRIEETKFSRMTGEQQEMYLARQRQAEDSEEEDEGNDGSDAEENSAASESGCSNDSGEYSGYPYFVQTLSNLKVKEGDPVRFDAYINANPHPKVVWYFKGRVIRNCPDYQYMNKGTQYSLYMNESFVDDTGEFACKATNDKGTATSKAFLFVNDTVTY</sequence>
<dbReference type="GO" id="GO:0004672">
    <property type="term" value="F:protein kinase activity"/>
    <property type="evidence" value="ECO:0000318"/>
    <property type="project" value="GO_Central"/>
</dbReference>
<feature type="compositionally biased region" description="Basic and acidic residues" evidence="5">
    <location>
        <begin position="539"/>
        <end position="548"/>
    </location>
</feature>
<dbReference type="GeneTree" id="ENSGT00730000111176"/>
<dbReference type="PANTHER" id="PTHR13817">
    <property type="entry name" value="TITIN"/>
    <property type="match status" value="1"/>
</dbReference>
<dbReference type="InterPro" id="IPR050964">
    <property type="entry name" value="Striated_Muscle_Regulatory"/>
</dbReference>
<keyword evidence="2" id="KW-0677">Repeat</keyword>
<dbReference type="InParanoid" id="F6RYL0"/>
<dbReference type="STRING" id="7719.ENSCINP00000003250"/>
<keyword evidence="4" id="KW-0175">Coiled coil</keyword>
<name>F6RYL0_CIOIN</name>
<evidence type="ECO:0000259" key="6">
    <source>
        <dbReference type="PROSITE" id="PS50835"/>
    </source>
</evidence>
<feature type="compositionally biased region" description="Low complexity" evidence="5">
    <location>
        <begin position="634"/>
        <end position="644"/>
    </location>
</feature>
<dbReference type="PANTHER" id="PTHR13817:SF73">
    <property type="entry name" value="FIBRONECTIN TYPE-III DOMAIN-CONTAINING PROTEIN"/>
    <property type="match status" value="1"/>
</dbReference>
<feature type="compositionally biased region" description="Basic and acidic residues" evidence="5">
    <location>
        <begin position="221"/>
        <end position="242"/>
    </location>
</feature>
<proteinExistence type="inferred from homology"/>
<feature type="domain" description="Ig-like" evidence="6">
    <location>
        <begin position="653"/>
        <end position="741"/>
    </location>
</feature>
<dbReference type="Pfam" id="PF07679">
    <property type="entry name" value="I-set"/>
    <property type="match status" value="1"/>
</dbReference>
<dbReference type="InterPro" id="IPR013783">
    <property type="entry name" value="Ig-like_fold"/>
</dbReference>
<dbReference type="InterPro" id="IPR007110">
    <property type="entry name" value="Ig-like_dom"/>
</dbReference>
<feature type="region of interest" description="Disordered" evidence="5">
    <location>
        <begin position="1"/>
        <end position="26"/>
    </location>
</feature>
<keyword evidence="8" id="KW-1185">Reference proteome</keyword>
<reference evidence="7" key="2">
    <citation type="journal article" date="2008" name="Genome Biol.">
        <title>Improved genome assembly and evidence-based global gene model set for the chordate Ciona intestinalis: new insight into intron and operon populations.</title>
        <authorList>
            <person name="Satou Y."/>
            <person name="Mineta K."/>
            <person name="Ogasawara M."/>
            <person name="Sasakura Y."/>
            <person name="Shoguchi E."/>
            <person name="Ueno K."/>
            <person name="Yamada L."/>
            <person name="Matsumoto J."/>
            <person name="Wasserscheid J."/>
            <person name="Dewar K."/>
            <person name="Wiley G.B."/>
            <person name="Macmil S.L."/>
            <person name="Roe B.A."/>
            <person name="Zeller R.W."/>
            <person name="Hastings K.E."/>
            <person name="Lemaire P."/>
            <person name="Lindquist E."/>
            <person name="Endo T."/>
            <person name="Hotta K."/>
            <person name="Inaba K."/>
        </authorList>
    </citation>
    <scope>NUCLEOTIDE SEQUENCE [LARGE SCALE GENOMIC DNA]</scope>
    <source>
        <strain evidence="7">wild type</strain>
    </source>
</reference>
<dbReference type="Gene3D" id="2.60.40.10">
    <property type="entry name" value="Immunoglobulins"/>
    <property type="match status" value="1"/>
</dbReference>
<dbReference type="FunCoup" id="F6RYL0">
    <property type="interactions" value="6"/>
</dbReference>
<dbReference type="EMBL" id="EAAA01002920">
    <property type="status" value="NOT_ANNOTATED_CDS"/>
    <property type="molecule type" value="Genomic_DNA"/>
</dbReference>
<comment type="similarity">
    <text evidence="1">Belongs to the protein kinase superfamily. CAMK Ser/Thr protein kinase family.</text>
</comment>
<evidence type="ECO:0000256" key="2">
    <source>
        <dbReference type="ARBA" id="ARBA00022737"/>
    </source>
</evidence>